<dbReference type="RefSeq" id="XP_016604766.1">
    <property type="nucleotide sequence ID" value="XM_016756085.1"/>
</dbReference>
<keyword evidence="1" id="KW-0812">Transmembrane</keyword>
<evidence type="ECO:0000313" key="2">
    <source>
        <dbReference type="EMBL" id="KNC96726.1"/>
    </source>
</evidence>
<dbReference type="FunCoup" id="A0A0L0H768">
    <property type="interactions" value="137"/>
</dbReference>
<dbReference type="PANTHER" id="PTHR32251:SF23">
    <property type="entry name" value="3-OXO-5-ALPHA-STEROID 4-DEHYDROGENASE (DUF1295)"/>
    <property type="match status" value="1"/>
</dbReference>
<reference evidence="2 3" key="1">
    <citation type="submission" date="2009-08" db="EMBL/GenBank/DDBJ databases">
        <title>The Genome Sequence of Spizellomyces punctatus strain DAOM BR117.</title>
        <authorList>
            <consortium name="The Broad Institute Genome Sequencing Platform"/>
            <person name="Russ C."/>
            <person name="Cuomo C."/>
            <person name="Shea T."/>
            <person name="Young S.K."/>
            <person name="Zeng Q."/>
            <person name="Koehrsen M."/>
            <person name="Haas B."/>
            <person name="Borodovsky M."/>
            <person name="Guigo R."/>
            <person name="Alvarado L."/>
            <person name="Berlin A."/>
            <person name="Bochicchio J."/>
            <person name="Borenstein D."/>
            <person name="Chapman S."/>
            <person name="Chen Z."/>
            <person name="Engels R."/>
            <person name="Freedman E."/>
            <person name="Gellesch M."/>
            <person name="Goldberg J."/>
            <person name="Griggs A."/>
            <person name="Gujja S."/>
            <person name="Heiman D."/>
            <person name="Hepburn T."/>
            <person name="Howarth C."/>
            <person name="Jen D."/>
            <person name="Larson L."/>
            <person name="Lewis B."/>
            <person name="Mehta T."/>
            <person name="Park D."/>
            <person name="Pearson M."/>
            <person name="Roberts A."/>
            <person name="Saif S."/>
            <person name="Shenoy N."/>
            <person name="Sisk P."/>
            <person name="Stolte C."/>
            <person name="Sykes S."/>
            <person name="Thomson T."/>
            <person name="Walk T."/>
            <person name="White J."/>
            <person name="Yandava C."/>
            <person name="Burger G."/>
            <person name="Gray M.W."/>
            <person name="Holland P.W.H."/>
            <person name="King N."/>
            <person name="Lang F.B.F."/>
            <person name="Roger A.J."/>
            <person name="Ruiz-Trillo I."/>
            <person name="Lander E."/>
            <person name="Nusbaum C."/>
        </authorList>
    </citation>
    <scope>NUCLEOTIDE SEQUENCE [LARGE SCALE GENOMIC DNA]</scope>
    <source>
        <strain evidence="2 3">DAOM BR117</strain>
    </source>
</reference>
<dbReference type="eggNOG" id="KOG4650">
    <property type="taxonomic scope" value="Eukaryota"/>
</dbReference>
<feature type="transmembrane region" description="Helical" evidence="1">
    <location>
        <begin position="232"/>
        <end position="253"/>
    </location>
</feature>
<proteinExistence type="predicted"/>
<evidence type="ECO:0000256" key="1">
    <source>
        <dbReference type="SAM" id="Phobius"/>
    </source>
</evidence>
<dbReference type="InterPro" id="IPR010721">
    <property type="entry name" value="UstE-like"/>
</dbReference>
<dbReference type="GeneID" id="27691118"/>
<dbReference type="Proteomes" id="UP000053201">
    <property type="component" value="Unassembled WGS sequence"/>
</dbReference>
<dbReference type="OMA" id="WRKGGYQ"/>
<dbReference type="EMBL" id="KQ257467">
    <property type="protein sequence ID" value="KNC96726.1"/>
    <property type="molecule type" value="Genomic_DNA"/>
</dbReference>
<name>A0A0L0H768_SPIPD</name>
<keyword evidence="1" id="KW-0472">Membrane</keyword>
<sequence length="329" mass="37254">MSHPATVLPSFTISPASPDPLHQTSFLALLFTVVCHVLALLTSNYSWVDRLWSIAPVVYVWVLAGQQAGGDVRSLVVCGCVTFWGARLTLNFARKGGYNPKDEDYRWAVLRKAIPSKILWHLFSLLFISVYQNFILLLISLPTYIVHRASVLSPTPWSNLDTTLLVLFAAFLVGETIADNQQFAYQTKKHQLIRKAQMGDKDASTDNLGLPQVYARGYLTTGLFRYSRHPNFFCEIMIWWCIYGFSVAATIPKSNGLIDLTWSNIVNWTIIGPIMLTLLFQGSTSFTEGISAKKYPTYQIYQKTTSRLVPMWPGKDVDQQVKEEQDKRK</sequence>
<dbReference type="Pfam" id="PF06966">
    <property type="entry name" value="DUF1295"/>
    <property type="match status" value="1"/>
</dbReference>
<dbReference type="OrthoDB" id="201504at2759"/>
<dbReference type="InParanoid" id="A0A0L0H768"/>
<dbReference type="PROSITE" id="PS50244">
    <property type="entry name" value="S5A_REDUCTASE"/>
    <property type="match status" value="1"/>
</dbReference>
<feature type="transmembrane region" description="Helical" evidence="1">
    <location>
        <begin position="265"/>
        <end position="286"/>
    </location>
</feature>
<dbReference type="PANTHER" id="PTHR32251">
    <property type="entry name" value="3-OXO-5-ALPHA-STEROID 4-DEHYDROGENASE"/>
    <property type="match status" value="1"/>
</dbReference>
<dbReference type="GO" id="GO:0016020">
    <property type="term" value="C:membrane"/>
    <property type="evidence" value="ECO:0007669"/>
    <property type="project" value="TreeGrafter"/>
</dbReference>
<dbReference type="Gene3D" id="1.20.120.1630">
    <property type="match status" value="1"/>
</dbReference>
<keyword evidence="1" id="KW-1133">Transmembrane helix</keyword>
<feature type="transmembrane region" description="Helical" evidence="1">
    <location>
        <begin position="20"/>
        <end position="41"/>
    </location>
</feature>
<dbReference type="AlphaFoldDB" id="A0A0L0H768"/>
<dbReference type="VEuPathDB" id="FungiDB:SPPG_07935"/>
<evidence type="ECO:0000313" key="3">
    <source>
        <dbReference type="Proteomes" id="UP000053201"/>
    </source>
</evidence>
<organism evidence="2 3">
    <name type="scientific">Spizellomyces punctatus (strain DAOM BR117)</name>
    <dbReference type="NCBI Taxonomy" id="645134"/>
    <lineage>
        <taxon>Eukaryota</taxon>
        <taxon>Fungi</taxon>
        <taxon>Fungi incertae sedis</taxon>
        <taxon>Chytridiomycota</taxon>
        <taxon>Chytridiomycota incertae sedis</taxon>
        <taxon>Chytridiomycetes</taxon>
        <taxon>Spizellomycetales</taxon>
        <taxon>Spizellomycetaceae</taxon>
        <taxon>Spizellomyces</taxon>
    </lineage>
</organism>
<gene>
    <name evidence="2" type="ORF">SPPG_07935</name>
</gene>
<protein>
    <submittedName>
        <fullName evidence="2">Uncharacterized protein</fullName>
    </submittedName>
</protein>
<feature type="transmembrane region" description="Helical" evidence="1">
    <location>
        <begin position="118"/>
        <end position="145"/>
    </location>
</feature>
<keyword evidence="3" id="KW-1185">Reference proteome</keyword>
<accession>A0A0L0H768</accession>
<feature type="transmembrane region" description="Helical" evidence="1">
    <location>
        <begin position="157"/>
        <end position="178"/>
    </location>
</feature>